<name>A0AAJ6QS31_9ACAR</name>
<accession>A0AAJ6QS31</accession>
<dbReference type="GeneID" id="100901348"/>
<organism evidence="1 2">
    <name type="scientific">Galendromus occidentalis</name>
    <name type="common">western predatory mite</name>
    <dbReference type="NCBI Taxonomy" id="34638"/>
    <lineage>
        <taxon>Eukaryota</taxon>
        <taxon>Metazoa</taxon>
        <taxon>Ecdysozoa</taxon>
        <taxon>Arthropoda</taxon>
        <taxon>Chelicerata</taxon>
        <taxon>Arachnida</taxon>
        <taxon>Acari</taxon>
        <taxon>Parasitiformes</taxon>
        <taxon>Mesostigmata</taxon>
        <taxon>Gamasina</taxon>
        <taxon>Phytoseioidea</taxon>
        <taxon>Phytoseiidae</taxon>
        <taxon>Typhlodrominae</taxon>
        <taxon>Galendromus</taxon>
    </lineage>
</organism>
<gene>
    <name evidence="2" type="primary">LOC100901348</name>
</gene>
<sequence length="107" mass="12701">MGRILSTLGSNYKSFKDVWENIQPEDRPVNLLMERLCTIERRGNKSSEQAFAAKDFYSSKNNIKRKNENKKMRFSCRKYQKLQQDRFLLENWICDSGASVHMMSNRN</sequence>
<protein>
    <submittedName>
        <fullName evidence="2">Uncharacterized protein LOC100901348</fullName>
    </submittedName>
</protein>
<proteinExistence type="predicted"/>
<evidence type="ECO:0000313" key="2">
    <source>
        <dbReference type="RefSeq" id="XP_003742028.1"/>
    </source>
</evidence>
<dbReference type="AlphaFoldDB" id="A0AAJ6QS31"/>
<reference evidence="2" key="1">
    <citation type="submission" date="2025-08" db="UniProtKB">
        <authorList>
            <consortium name="RefSeq"/>
        </authorList>
    </citation>
    <scope>IDENTIFICATION</scope>
</reference>
<keyword evidence="1" id="KW-1185">Reference proteome</keyword>
<dbReference type="Proteomes" id="UP000694867">
    <property type="component" value="Unplaced"/>
</dbReference>
<dbReference type="RefSeq" id="XP_003742028.1">
    <property type="nucleotide sequence ID" value="XM_003741980.1"/>
</dbReference>
<evidence type="ECO:0000313" key="1">
    <source>
        <dbReference type="Proteomes" id="UP000694867"/>
    </source>
</evidence>
<dbReference type="KEGG" id="goe:100901348"/>